<evidence type="ECO:0000256" key="1">
    <source>
        <dbReference type="SAM" id="Phobius"/>
    </source>
</evidence>
<sequence>MSGAVFSHLASGDPAIALFGPILLLVLTVTSWYFRPLERKVTSLNL</sequence>
<comment type="caution">
    <text evidence="2">The sequence shown here is derived from an EMBL/GenBank/DDBJ whole genome shotgun (WGS) entry which is preliminary data.</text>
</comment>
<keyword evidence="1" id="KW-0812">Transmembrane</keyword>
<gene>
    <name evidence="2" type="ORF">RC62_3368</name>
</gene>
<reference evidence="2 3" key="1">
    <citation type="submission" date="2014-09" db="EMBL/GenBank/DDBJ databases">
        <title>Genome sequence of Flavobacterium aquidurense RC62.</title>
        <authorList>
            <person name="Kim J.F."/>
            <person name="Kwak M.-J."/>
        </authorList>
    </citation>
    <scope>NUCLEOTIDE SEQUENCE [LARGE SCALE GENOMIC DNA]</scope>
    <source>
        <strain evidence="2 3">RC62</strain>
    </source>
</reference>
<evidence type="ECO:0000313" key="2">
    <source>
        <dbReference type="EMBL" id="KQB42362.1"/>
    </source>
</evidence>
<dbReference type="Proteomes" id="UP000050443">
    <property type="component" value="Unassembled WGS sequence"/>
</dbReference>
<dbReference type="AlphaFoldDB" id="A0A0Q1BNG6"/>
<organism evidence="2 3">
    <name type="scientific">Flavobacterium aquidurense</name>
    <dbReference type="NCBI Taxonomy" id="362413"/>
    <lineage>
        <taxon>Bacteria</taxon>
        <taxon>Pseudomonadati</taxon>
        <taxon>Bacteroidota</taxon>
        <taxon>Flavobacteriia</taxon>
        <taxon>Flavobacteriales</taxon>
        <taxon>Flavobacteriaceae</taxon>
        <taxon>Flavobacterium</taxon>
    </lineage>
</organism>
<proteinExistence type="predicted"/>
<feature type="transmembrane region" description="Helical" evidence="1">
    <location>
        <begin position="15"/>
        <end position="34"/>
    </location>
</feature>
<name>A0A0Q1BNG6_9FLAO</name>
<dbReference type="EMBL" id="JRLF01000006">
    <property type="protein sequence ID" value="KQB42362.1"/>
    <property type="molecule type" value="Genomic_DNA"/>
</dbReference>
<evidence type="ECO:0000313" key="3">
    <source>
        <dbReference type="Proteomes" id="UP000050443"/>
    </source>
</evidence>
<dbReference type="STRING" id="362413.RC62_3368"/>
<keyword evidence="1" id="KW-0472">Membrane</keyword>
<protein>
    <submittedName>
        <fullName evidence="2">Uncharacterized protein</fullName>
    </submittedName>
</protein>
<keyword evidence="1" id="KW-1133">Transmembrane helix</keyword>
<accession>A0A0Q1BNG6</accession>